<gene>
    <name evidence="1" type="ORF">ACFOEK_09085</name>
</gene>
<keyword evidence="2" id="KW-1185">Reference proteome</keyword>
<name>A0ABV7HF22_9GAMM</name>
<protein>
    <recommendedName>
        <fullName evidence="3">Oxidoreductase</fullName>
    </recommendedName>
</protein>
<dbReference type="SUPFAM" id="SSF51735">
    <property type="entry name" value="NAD(P)-binding Rossmann-fold domains"/>
    <property type="match status" value="1"/>
</dbReference>
<dbReference type="RefSeq" id="WP_386719459.1">
    <property type="nucleotide sequence ID" value="NZ_JBHRSZ010000004.1"/>
</dbReference>
<evidence type="ECO:0008006" key="3">
    <source>
        <dbReference type="Google" id="ProtNLM"/>
    </source>
</evidence>
<proteinExistence type="predicted"/>
<organism evidence="1 2">
    <name type="scientific">Litoribrevibacter euphylliae</name>
    <dbReference type="NCBI Taxonomy" id="1834034"/>
    <lineage>
        <taxon>Bacteria</taxon>
        <taxon>Pseudomonadati</taxon>
        <taxon>Pseudomonadota</taxon>
        <taxon>Gammaproteobacteria</taxon>
        <taxon>Oceanospirillales</taxon>
        <taxon>Oceanospirillaceae</taxon>
        <taxon>Litoribrevibacter</taxon>
    </lineage>
</organism>
<comment type="caution">
    <text evidence="1">The sequence shown here is derived from an EMBL/GenBank/DDBJ whole genome shotgun (WGS) entry which is preliminary data.</text>
</comment>
<dbReference type="Pfam" id="PF08732">
    <property type="entry name" value="HIM1"/>
    <property type="match status" value="1"/>
</dbReference>
<evidence type="ECO:0000313" key="2">
    <source>
        <dbReference type="Proteomes" id="UP001595476"/>
    </source>
</evidence>
<dbReference type="PANTHER" id="PTHR14097">
    <property type="entry name" value="OXIDOREDUCTASE HTATIP2"/>
    <property type="match status" value="1"/>
</dbReference>
<dbReference type="InterPro" id="IPR036291">
    <property type="entry name" value="NAD(P)-bd_dom_sf"/>
</dbReference>
<dbReference type="PANTHER" id="PTHR14097:SF7">
    <property type="entry name" value="OXIDOREDUCTASE HTATIP2"/>
    <property type="match status" value="1"/>
</dbReference>
<dbReference type="Gene3D" id="3.40.50.720">
    <property type="entry name" value="NAD(P)-binding Rossmann-like Domain"/>
    <property type="match status" value="1"/>
</dbReference>
<accession>A0ABV7HF22</accession>
<sequence length="227" mass="25358">MTQKAAVIFGATGLTGSQLLGELLDSEHYANVYAFTRRSLEVEHEKLTVTELPLEKISAEDIQHLPGSLDVFLCLGTTISKAGSKDAFRKVDYFLPMKLVNLFKNKSDHFLLISSLGADPASSSFYLSVKGQLEEDLRVLDINQLTIFRPSLLKGDRHERRFLEGVSIKLSGLMTPLFNLKFMQKYRPTESRDLARLMYKVAVEGVGLSSARTNVISSDMITRLLTP</sequence>
<dbReference type="Proteomes" id="UP001595476">
    <property type="component" value="Unassembled WGS sequence"/>
</dbReference>
<dbReference type="EMBL" id="JBHRSZ010000004">
    <property type="protein sequence ID" value="MFC3151178.1"/>
    <property type="molecule type" value="Genomic_DNA"/>
</dbReference>
<dbReference type="InterPro" id="IPR014843">
    <property type="entry name" value="Him1/Fmp52"/>
</dbReference>
<reference evidence="2" key="1">
    <citation type="journal article" date="2019" name="Int. J. Syst. Evol. Microbiol.">
        <title>The Global Catalogue of Microorganisms (GCM) 10K type strain sequencing project: providing services to taxonomists for standard genome sequencing and annotation.</title>
        <authorList>
            <consortium name="The Broad Institute Genomics Platform"/>
            <consortium name="The Broad Institute Genome Sequencing Center for Infectious Disease"/>
            <person name="Wu L."/>
            <person name="Ma J."/>
        </authorList>
    </citation>
    <scope>NUCLEOTIDE SEQUENCE [LARGE SCALE GENOMIC DNA]</scope>
    <source>
        <strain evidence="2">KCTC 52438</strain>
    </source>
</reference>
<evidence type="ECO:0000313" key="1">
    <source>
        <dbReference type="EMBL" id="MFC3151178.1"/>
    </source>
</evidence>